<keyword evidence="4 7" id="KW-0812">Transmembrane</keyword>
<accession>A0A2R4CFI3</accession>
<organism evidence="9 10">
    <name type="scientific">Pseudoduganella armeniaca</name>
    <dbReference type="NCBI Taxonomy" id="2072590"/>
    <lineage>
        <taxon>Bacteria</taxon>
        <taxon>Pseudomonadati</taxon>
        <taxon>Pseudomonadota</taxon>
        <taxon>Betaproteobacteria</taxon>
        <taxon>Burkholderiales</taxon>
        <taxon>Oxalobacteraceae</taxon>
        <taxon>Telluria group</taxon>
        <taxon>Pseudoduganella</taxon>
    </lineage>
</organism>
<comment type="subcellular location">
    <subcellularLocation>
        <location evidence="1">Cell membrane</location>
        <topology evidence="1">Multi-pass membrane protein</topology>
    </subcellularLocation>
</comment>
<keyword evidence="10" id="KW-1185">Reference proteome</keyword>
<gene>
    <name evidence="9" type="ORF">C9I28_24275</name>
</gene>
<feature type="domain" description="Acyltransferase 3" evidence="8">
    <location>
        <begin position="26"/>
        <end position="180"/>
    </location>
</feature>
<dbReference type="GO" id="GO:0005886">
    <property type="term" value="C:plasma membrane"/>
    <property type="evidence" value="ECO:0007669"/>
    <property type="project" value="UniProtKB-SubCell"/>
</dbReference>
<comment type="similarity">
    <text evidence="2">Belongs to the acyltransferase 3 family.</text>
</comment>
<dbReference type="KEGG" id="masz:C9I28_24275"/>
<feature type="transmembrane region" description="Helical" evidence="7">
    <location>
        <begin position="135"/>
        <end position="156"/>
    </location>
</feature>
<dbReference type="PANTHER" id="PTHR40074:SF2">
    <property type="entry name" value="O-ACETYLTRANSFERASE WECH"/>
    <property type="match status" value="1"/>
</dbReference>
<evidence type="ECO:0000259" key="8">
    <source>
        <dbReference type="Pfam" id="PF01757"/>
    </source>
</evidence>
<feature type="transmembrane region" description="Helical" evidence="7">
    <location>
        <begin position="33"/>
        <end position="52"/>
    </location>
</feature>
<evidence type="ECO:0000256" key="1">
    <source>
        <dbReference type="ARBA" id="ARBA00004651"/>
    </source>
</evidence>
<dbReference type="GO" id="GO:0016413">
    <property type="term" value="F:O-acetyltransferase activity"/>
    <property type="evidence" value="ECO:0007669"/>
    <property type="project" value="TreeGrafter"/>
</dbReference>
<keyword evidence="5 7" id="KW-1133">Transmembrane helix</keyword>
<feature type="transmembrane region" description="Helical" evidence="7">
    <location>
        <begin position="95"/>
        <end position="115"/>
    </location>
</feature>
<dbReference type="Pfam" id="PF01757">
    <property type="entry name" value="Acyl_transf_3"/>
    <property type="match status" value="1"/>
</dbReference>
<evidence type="ECO:0000256" key="5">
    <source>
        <dbReference type="ARBA" id="ARBA00022989"/>
    </source>
</evidence>
<dbReference type="Proteomes" id="UP000240505">
    <property type="component" value="Chromosome"/>
</dbReference>
<name>A0A2R4CFI3_9BURK</name>
<dbReference type="PANTHER" id="PTHR40074">
    <property type="entry name" value="O-ACETYLTRANSFERASE WECH"/>
    <property type="match status" value="1"/>
</dbReference>
<sequence>MTTAASPYLKPVAPAATPRAVPAHDSALDGMRFIALVFVTIIHVAAKGFGQLGHHWWAVNAYESVSRVAVPLFFMISGALLLPRQQTIGAIGKRLWRIAVPLLGWSVLYLCWFRYTGDMRGDWLKRIVHGPVVAHLWYLYALAGAYLFLPVMAGFYQATAVRVQVFTLVFWFLGACVIPWRSRCAAASRSASTWLTCRCTAAIWWPGRCCTTTCRRGCRARDWFGQPGWR</sequence>
<feature type="transmembrane region" description="Helical" evidence="7">
    <location>
        <begin position="64"/>
        <end position="83"/>
    </location>
</feature>
<dbReference type="EMBL" id="CP028324">
    <property type="protein sequence ID" value="AVR98407.1"/>
    <property type="molecule type" value="Genomic_DNA"/>
</dbReference>
<dbReference type="InterPro" id="IPR002656">
    <property type="entry name" value="Acyl_transf_3_dom"/>
</dbReference>
<protein>
    <recommendedName>
        <fullName evidence="8">Acyltransferase 3 domain-containing protein</fullName>
    </recommendedName>
</protein>
<evidence type="ECO:0000256" key="6">
    <source>
        <dbReference type="ARBA" id="ARBA00023136"/>
    </source>
</evidence>
<evidence type="ECO:0000256" key="3">
    <source>
        <dbReference type="ARBA" id="ARBA00022475"/>
    </source>
</evidence>
<dbReference type="OrthoDB" id="1072135at2"/>
<proteinExistence type="inferred from homology"/>
<evidence type="ECO:0000256" key="2">
    <source>
        <dbReference type="ARBA" id="ARBA00007400"/>
    </source>
</evidence>
<evidence type="ECO:0000256" key="7">
    <source>
        <dbReference type="SAM" id="Phobius"/>
    </source>
</evidence>
<evidence type="ECO:0000313" key="9">
    <source>
        <dbReference type="EMBL" id="AVR98407.1"/>
    </source>
</evidence>
<keyword evidence="6 7" id="KW-0472">Membrane</keyword>
<evidence type="ECO:0000256" key="4">
    <source>
        <dbReference type="ARBA" id="ARBA00022692"/>
    </source>
</evidence>
<evidence type="ECO:0000313" key="10">
    <source>
        <dbReference type="Proteomes" id="UP000240505"/>
    </source>
</evidence>
<reference evidence="9 10" key="1">
    <citation type="submission" date="2018-03" db="EMBL/GenBank/DDBJ databases">
        <title>Massilia armeniaca sp. nov., isolated from desert soil.</title>
        <authorList>
            <person name="Huang H."/>
            <person name="Ren M."/>
        </authorList>
    </citation>
    <scope>NUCLEOTIDE SEQUENCE [LARGE SCALE GENOMIC DNA]</scope>
    <source>
        <strain evidence="9 10">ZMN-3</strain>
    </source>
</reference>
<dbReference type="RefSeq" id="WP_107143743.1">
    <property type="nucleotide sequence ID" value="NZ_CP028324.1"/>
</dbReference>
<dbReference type="GO" id="GO:0009246">
    <property type="term" value="P:enterobacterial common antigen biosynthetic process"/>
    <property type="evidence" value="ECO:0007669"/>
    <property type="project" value="TreeGrafter"/>
</dbReference>
<dbReference type="AlphaFoldDB" id="A0A2R4CFI3"/>
<keyword evidence="3" id="KW-1003">Cell membrane</keyword>